<dbReference type="InParanoid" id="J4KN73"/>
<evidence type="ECO:0000313" key="2">
    <source>
        <dbReference type="Proteomes" id="UP000002762"/>
    </source>
</evidence>
<reference evidence="1 2" key="1">
    <citation type="journal article" date="2012" name="Sci. Rep.">
        <title>Genomic perspectives on the evolution of fungal entomopathogenicity in Beauveria bassiana.</title>
        <authorList>
            <person name="Xiao G."/>
            <person name="Ying S.H."/>
            <person name="Zheng P."/>
            <person name="Wang Z.L."/>
            <person name="Zhang S."/>
            <person name="Xie X.Q."/>
            <person name="Shang Y."/>
            <person name="St Leger R.J."/>
            <person name="Zhao G.P."/>
            <person name="Wang C."/>
            <person name="Feng M.G."/>
        </authorList>
    </citation>
    <scope>NUCLEOTIDE SEQUENCE [LARGE SCALE GENOMIC DNA]</scope>
    <source>
        <strain evidence="1 2">ARSEF 2860</strain>
    </source>
</reference>
<dbReference type="GeneID" id="19888986"/>
<proteinExistence type="predicted"/>
<sequence length="162" mass="18231">MCVLHVITFHGCGCKVPGTFFCEPALEAVNHNYEYAVACAHISLPFAEIERDHACFRSECPKKITFEPWRCCVCGGGPNDTTLCKFKLEELPDFLKDYKDSEGMNACNHNLCMKCPKFRKEQKAAIIGSELARIRNFPLKACYSPPSRILPRLPTRAPTSEV</sequence>
<keyword evidence="2" id="KW-1185">Reference proteome</keyword>
<dbReference type="RefSeq" id="XP_008599293.1">
    <property type="nucleotide sequence ID" value="XM_008601071.1"/>
</dbReference>
<protein>
    <submittedName>
        <fullName evidence="1">Uncharacterized protein</fullName>
    </submittedName>
</protein>
<name>J4KN73_BEAB2</name>
<dbReference type="HOGENOM" id="CLU_1635077_0_0_1"/>
<organism evidence="1 2">
    <name type="scientific">Beauveria bassiana (strain ARSEF 2860)</name>
    <name type="common">White muscardine disease fungus</name>
    <name type="synonym">Tritirachium shiotae</name>
    <dbReference type="NCBI Taxonomy" id="655819"/>
    <lineage>
        <taxon>Eukaryota</taxon>
        <taxon>Fungi</taxon>
        <taxon>Dikarya</taxon>
        <taxon>Ascomycota</taxon>
        <taxon>Pezizomycotina</taxon>
        <taxon>Sordariomycetes</taxon>
        <taxon>Hypocreomycetidae</taxon>
        <taxon>Hypocreales</taxon>
        <taxon>Cordycipitaceae</taxon>
        <taxon>Beauveria</taxon>
    </lineage>
</organism>
<evidence type="ECO:0000313" key="1">
    <source>
        <dbReference type="EMBL" id="EJP65204.1"/>
    </source>
</evidence>
<gene>
    <name evidence="1" type="ORF">BBA_05974</name>
</gene>
<dbReference type="Proteomes" id="UP000002762">
    <property type="component" value="Unassembled WGS sequence"/>
</dbReference>
<dbReference type="EMBL" id="JH725165">
    <property type="protein sequence ID" value="EJP65204.1"/>
    <property type="molecule type" value="Genomic_DNA"/>
</dbReference>
<accession>J4KN73</accession>
<dbReference type="AlphaFoldDB" id="J4KN73"/>